<evidence type="ECO:0000313" key="1">
    <source>
        <dbReference type="EMBL" id="RHZ61169.1"/>
    </source>
</evidence>
<keyword evidence="2" id="KW-1185">Reference proteome</keyword>
<organism evidence="1 2">
    <name type="scientific">Diversispora epigaea</name>
    <dbReference type="NCBI Taxonomy" id="1348612"/>
    <lineage>
        <taxon>Eukaryota</taxon>
        <taxon>Fungi</taxon>
        <taxon>Fungi incertae sedis</taxon>
        <taxon>Mucoromycota</taxon>
        <taxon>Glomeromycotina</taxon>
        <taxon>Glomeromycetes</taxon>
        <taxon>Diversisporales</taxon>
        <taxon>Diversisporaceae</taxon>
        <taxon>Diversispora</taxon>
    </lineage>
</organism>
<proteinExistence type="predicted"/>
<sequence>MNSRLFSIYRRKFIPTKVFYKTKSGPKFGKGKLKDPNRLPNSAKLFLPIHRKALNMHYQNVYSAEEIFDPPENIKINNDLLVGDFTKDDLLIAKPGSSILNKLNNKFERTLARYLNEAITNDSLTTGVRKTFTNNFVCFLLTNLEFNIDPLLMRLQSDYSFNISDKEVTAKIEFSIEKNNKVLFIDEDKHLYSLKPYSEYGESQISAEILACAFTNFYSVDNPTAGESQMIYATRVIGTRFTFYKAFLSSDYCESLKKGFPPDNLTVTISRFPSNDQNITRFGYDYANKNHRCLIIDLLYRLKECLLEI</sequence>
<protein>
    <submittedName>
        <fullName evidence="1">Uncharacterized protein</fullName>
    </submittedName>
</protein>
<name>A0A397HEB8_9GLOM</name>
<dbReference type="OrthoDB" id="2447694at2759"/>
<comment type="caution">
    <text evidence="1">The sequence shown here is derived from an EMBL/GenBank/DDBJ whole genome shotgun (WGS) entry which is preliminary data.</text>
</comment>
<evidence type="ECO:0000313" key="2">
    <source>
        <dbReference type="Proteomes" id="UP000266861"/>
    </source>
</evidence>
<gene>
    <name evidence="1" type="ORF">Glove_349g55</name>
</gene>
<accession>A0A397HEB8</accession>
<dbReference type="AlphaFoldDB" id="A0A397HEB8"/>
<dbReference type="EMBL" id="PQFF01000319">
    <property type="protein sequence ID" value="RHZ61169.1"/>
    <property type="molecule type" value="Genomic_DNA"/>
</dbReference>
<dbReference type="Proteomes" id="UP000266861">
    <property type="component" value="Unassembled WGS sequence"/>
</dbReference>
<reference evidence="1 2" key="1">
    <citation type="submission" date="2018-08" db="EMBL/GenBank/DDBJ databases">
        <title>Genome and evolution of the arbuscular mycorrhizal fungus Diversispora epigaea (formerly Glomus versiforme) and its bacterial endosymbionts.</title>
        <authorList>
            <person name="Sun X."/>
            <person name="Fei Z."/>
            <person name="Harrison M."/>
        </authorList>
    </citation>
    <scope>NUCLEOTIDE SEQUENCE [LARGE SCALE GENOMIC DNA]</scope>
    <source>
        <strain evidence="1 2">IT104</strain>
    </source>
</reference>